<name>A0AAV6UDQ3_9ARAC</name>
<reference evidence="1 2" key="1">
    <citation type="journal article" date="2022" name="Nat. Ecol. Evol.">
        <title>A masculinizing supergene underlies an exaggerated male reproductive morph in a spider.</title>
        <authorList>
            <person name="Hendrickx F."/>
            <person name="De Corte Z."/>
            <person name="Sonet G."/>
            <person name="Van Belleghem S.M."/>
            <person name="Kostlbacher S."/>
            <person name="Vangestel C."/>
        </authorList>
    </citation>
    <scope>NUCLEOTIDE SEQUENCE [LARGE SCALE GENOMIC DNA]</scope>
    <source>
        <strain evidence="1">W744_W776</strain>
    </source>
</reference>
<comment type="caution">
    <text evidence="1">The sequence shown here is derived from an EMBL/GenBank/DDBJ whole genome shotgun (WGS) entry which is preliminary data.</text>
</comment>
<evidence type="ECO:0000313" key="1">
    <source>
        <dbReference type="EMBL" id="KAG8182215.1"/>
    </source>
</evidence>
<organism evidence="1 2">
    <name type="scientific">Oedothorax gibbosus</name>
    <dbReference type="NCBI Taxonomy" id="931172"/>
    <lineage>
        <taxon>Eukaryota</taxon>
        <taxon>Metazoa</taxon>
        <taxon>Ecdysozoa</taxon>
        <taxon>Arthropoda</taxon>
        <taxon>Chelicerata</taxon>
        <taxon>Arachnida</taxon>
        <taxon>Araneae</taxon>
        <taxon>Araneomorphae</taxon>
        <taxon>Entelegynae</taxon>
        <taxon>Araneoidea</taxon>
        <taxon>Linyphiidae</taxon>
        <taxon>Erigoninae</taxon>
        <taxon>Oedothorax</taxon>
    </lineage>
</organism>
<protein>
    <submittedName>
        <fullName evidence="1">Uncharacterized protein</fullName>
    </submittedName>
</protein>
<gene>
    <name evidence="1" type="ORF">JTE90_000069</name>
</gene>
<proteinExistence type="predicted"/>
<evidence type="ECO:0000313" key="2">
    <source>
        <dbReference type="Proteomes" id="UP000827092"/>
    </source>
</evidence>
<dbReference type="AlphaFoldDB" id="A0AAV6UDQ3"/>
<accession>A0AAV6UDQ3</accession>
<sequence length="70" mass="7902">MQRKLARRIKRPALTLFPQQRAINKSSGDDTRPAALFVLVWMGRGGLLGEQLLCIKASLEQSEKMHLPDD</sequence>
<keyword evidence="2" id="KW-1185">Reference proteome</keyword>
<dbReference type="Proteomes" id="UP000827092">
    <property type="component" value="Unassembled WGS sequence"/>
</dbReference>
<dbReference type="EMBL" id="JAFNEN010000475">
    <property type="protein sequence ID" value="KAG8182215.1"/>
    <property type="molecule type" value="Genomic_DNA"/>
</dbReference>